<gene>
    <name evidence="6" type="ORF">C8D93_10429</name>
</gene>
<dbReference type="Proteomes" id="UP000248330">
    <property type="component" value="Unassembled WGS sequence"/>
</dbReference>
<keyword evidence="7" id="KW-1185">Reference proteome</keyword>
<organism evidence="6 7">
    <name type="scientific">Sinimarinibacterium flocculans</name>
    <dbReference type="NCBI Taxonomy" id="985250"/>
    <lineage>
        <taxon>Bacteria</taxon>
        <taxon>Pseudomonadati</taxon>
        <taxon>Pseudomonadota</taxon>
        <taxon>Gammaproteobacteria</taxon>
        <taxon>Nevskiales</taxon>
        <taxon>Nevskiaceae</taxon>
        <taxon>Sinimarinibacterium</taxon>
    </lineage>
</organism>
<dbReference type="GO" id="GO:0046872">
    <property type="term" value="F:metal ion binding"/>
    <property type="evidence" value="ECO:0007669"/>
    <property type="project" value="UniProtKB-KW"/>
</dbReference>
<name>A0A318EHY9_9GAMM</name>
<dbReference type="AlphaFoldDB" id="A0A318EHY9"/>
<dbReference type="GO" id="GO:0051536">
    <property type="term" value="F:iron-sulfur cluster binding"/>
    <property type="evidence" value="ECO:0007669"/>
    <property type="project" value="UniProtKB-KW"/>
</dbReference>
<proteinExistence type="predicted"/>
<dbReference type="OrthoDB" id="164224at2"/>
<protein>
    <submittedName>
        <fullName evidence="6">Ferredoxin</fullName>
    </submittedName>
</protein>
<evidence type="ECO:0000256" key="3">
    <source>
        <dbReference type="ARBA" id="ARBA00022982"/>
    </source>
</evidence>
<dbReference type="PANTHER" id="PTHR36923:SF3">
    <property type="entry name" value="FERREDOXIN"/>
    <property type="match status" value="1"/>
</dbReference>
<dbReference type="InterPro" id="IPR051269">
    <property type="entry name" value="Fe-S_cluster_ET"/>
</dbReference>
<evidence type="ECO:0000256" key="2">
    <source>
        <dbReference type="ARBA" id="ARBA00022723"/>
    </source>
</evidence>
<sequence length="70" mass="7491">MKIRIEKASCVGNARCAAVAPQLFPLDDDGYIAVSEIDVPPGQEQLARRGARACPERIIVVEEDAPDGTP</sequence>
<dbReference type="Gene3D" id="3.30.70.20">
    <property type="match status" value="1"/>
</dbReference>
<comment type="caution">
    <text evidence="6">The sequence shown here is derived from an EMBL/GenBank/DDBJ whole genome shotgun (WGS) entry which is preliminary data.</text>
</comment>
<dbReference type="EMBL" id="QICN01000004">
    <property type="protein sequence ID" value="PXV68334.1"/>
    <property type="molecule type" value="Genomic_DNA"/>
</dbReference>
<dbReference type="SUPFAM" id="SSF54862">
    <property type="entry name" value="4Fe-4S ferredoxins"/>
    <property type="match status" value="1"/>
</dbReference>
<dbReference type="RefSeq" id="WP_110264846.1">
    <property type="nucleotide sequence ID" value="NZ_CAKZQT010000022.1"/>
</dbReference>
<evidence type="ECO:0000256" key="1">
    <source>
        <dbReference type="ARBA" id="ARBA00022448"/>
    </source>
</evidence>
<keyword evidence="5" id="KW-0411">Iron-sulfur</keyword>
<evidence type="ECO:0000313" key="7">
    <source>
        <dbReference type="Proteomes" id="UP000248330"/>
    </source>
</evidence>
<keyword evidence="3" id="KW-0249">Electron transport</keyword>
<dbReference type="PANTHER" id="PTHR36923">
    <property type="entry name" value="FERREDOXIN"/>
    <property type="match status" value="1"/>
</dbReference>
<evidence type="ECO:0000256" key="5">
    <source>
        <dbReference type="ARBA" id="ARBA00023014"/>
    </source>
</evidence>
<keyword evidence="1" id="KW-0813">Transport</keyword>
<keyword evidence="2" id="KW-0479">Metal-binding</keyword>
<evidence type="ECO:0000256" key="4">
    <source>
        <dbReference type="ARBA" id="ARBA00023004"/>
    </source>
</evidence>
<keyword evidence="4" id="KW-0408">Iron</keyword>
<reference evidence="6 7" key="1">
    <citation type="submission" date="2018-04" db="EMBL/GenBank/DDBJ databases">
        <title>Genomic Encyclopedia of Type Strains, Phase IV (KMG-IV): sequencing the most valuable type-strain genomes for metagenomic binning, comparative biology and taxonomic classification.</title>
        <authorList>
            <person name="Goeker M."/>
        </authorList>
    </citation>
    <scope>NUCLEOTIDE SEQUENCE [LARGE SCALE GENOMIC DNA]</scope>
    <source>
        <strain evidence="6 7">DSM 104150</strain>
    </source>
</reference>
<dbReference type="Pfam" id="PF13459">
    <property type="entry name" value="Fer4_15"/>
    <property type="match status" value="1"/>
</dbReference>
<evidence type="ECO:0000313" key="6">
    <source>
        <dbReference type="EMBL" id="PXV68334.1"/>
    </source>
</evidence>
<accession>A0A318EHY9</accession>